<reference evidence="3 4" key="1">
    <citation type="submission" date="2020-02" db="EMBL/GenBank/DDBJ databases">
        <title>Out from the shadows clarifying the taxonomy of the family Cryomorphaceae and related taxa by utilizing the GTDB taxonomic framework.</title>
        <authorList>
            <person name="Bowman J.P."/>
        </authorList>
    </citation>
    <scope>NUCLEOTIDE SEQUENCE [LARGE SCALE GENOMIC DNA]</scope>
    <source>
        <strain evidence="3 4">QSSC 1-22</strain>
    </source>
</reference>
<dbReference type="Pfam" id="PF03693">
    <property type="entry name" value="ParD_antitoxin"/>
    <property type="match status" value="1"/>
</dbReference>
<evidence type="ECO:0000313" key="3">
    <source>
        <dbReference type="EMBL" id="NEN24964.1"/>
    </source>
</evidence>
<sequence>MAKNTSIVLGNHFDSFIQSEIQSGRYNSISEVIRSGLRMFEDEKSKITAINKALEDGEESGEPRTFDNEKFKMKLRKKLNFNE</sequence>
<accession>A0A7K3WTY9</accession>
<dbReference type="EMBL" id="JAAGVY010000037">
    <property type="protein sequence ID" value="NEN24964.1"/>
    <property type="molecule type" value="Genomic_DNA"/>
</dbReference>
<dbReference type="NCBIfam" id="TIGR02606">
    <property type="entry name" value="antidote_CC2985"/>
    <property type="match status" value="1"/>
</dbReference>
<keyword evidence="4" id="KW-1185">Reference proteome</keyword>
<dbReference type="GO" id="GO:0006355">
    <property type="term" value="P:regulation of DNA-templated transcription"/>
    <property type="evidence" value="ECO:0007669"/>
    <property type="project" value="InterPro"/>
</dbReference>
<evidence type="ECO:0000256" key="2">
    <source>
        <dbReference type="ARBA" id="ARBA00022649"/>
    </source>
</evidence>
<organism evidence="3 4">
    <name type="scientific">Cryomorpha ignava</name>
    <dbReference type="NCBI Taxonomy" id="101383"/>
    <lineage>
        <taxon>Bacteria</taxon>
        <taxon>Pseudomonadati</taxon>
        <taxon>Bacteroidota</taxon>
        <taxon>Flavobacteriia</taxon>
        <taxon>Flavobacteriales</taxon>
        <taxon>Cryomorphaceae</taxon>
        <taxon>Cryomorpha</taxon>
    </lineage>
</organism>
<evidence type="ECO:0000313" key="4">
    <source>
        <dbReference type="Proteomes" id="UP000486602"/>
    </source>
</evidence>
<dbReference type="AlphaFoldDB" id="A0A7K3WTY9"/>
<evidence type="ECO:0000256" key="1">
    <source>
        <dbReference type="ARBA" id="ARBA00008580"/>
    </source>
</evidence>
<dbReference type="InterPro" id="IPR010985">
    <property type="entry name" value="Ribbon_hlx_hlx"/>
</dbReference>
<dbReference type="InterPro" id="IPR038296">
    <property type="entry name" value="ParD_sf"/>
</dbReference>
<name>A0A7K3WTY9_9FLAO</name>
<protein>
    <submittedName>
        <fullName evidence="3">Type II toxin-antitoxin system ParD family antitoxin</fullName>
    </submittedName>
</protein>
<dbReference type="SUPFAM" id="SSF47598">
    <property type="entry name" value="Ribbon-helix-helix"/>
    <property type="match status" value="1"/>
</dbReference>
<comment type="caution">
    <text evidence="3">The sequence shown here is derived from an EMBL/GenBank/DDBJ whole genome shotgun (WGS) entry which is preliminary data.</text>
</comment>
<dbReference type="Gene3D" id="6.10.10.120">
    <property type="entry name" value="Antitoxin ParD1-like"/>
    <property type="match status" value="1"/>
</dbReference>
<gene>
    <name evidence="3" type="ORF">G3O08_15800</name>
</gene>
<dbReference type="PANTHER" id="PTHR36582">
    <property type="entry name" value="ANTITOXIN PARD"/>
    <property type="match status" value="1"/>
</dbReference>
<dbReference type="InterPro" id="IPR022789">
    <property type="entry name" value="ParD"/>
</dbReference>
<dbReference type="Proteomes" id="UP000486602">
    <property type="component" value="Unassembled WGS sequence"/>
</dbReference>
<proteinExistence type="inferred from homology"/>
<keyword evidence="2" id="KW-1277">Toxin-antitoxin system</keyword>
<comment type="similarity">
    <text evidence="1">Belongs to the ParD antitoxin family.</text>
</comment>
<dbReference type="RefSeq" id="WP_163286356.1">
    <property type="nucleotide sequence ID" value="NZ_JAAGVY010000037.1"/>
</dbReference>
<dbReference type="PANTHER" id="PTHR36582:SF2">
    <property type="entry name" value="ANTITOXIN PARD"/>
    <property type="match status" value="1"/>
</dbReference>